<proteinExistence type="predicted"/>
<gene>
    <name evidence="1" type="ORF">SB48_HM08orf05232</name>
</gene>
<dbReference type="AlphaFoldDB" id="A0AAN0T900"/>
<dbReference type="EMBL" id="CP010525">
    <property type="protein sequence ID" value="AJO24064.1"/>
    <property type="molecule type" value="Genomic_DNA"/>
</dbReference>
<evidence type="ECO:0000313" key="1">
    <source>
        <dbReference type="EMBL" id="AJO24064.1"/>
    </source>
</evidence>
<dbReference type="Proteomes" id="UP000032024">
    <property type="component" value="Chromosome"/>
</dbReference>
<reference evidence="2" key="1">
    <citation type="submission" date="2015-01" db="EMBL/GenBank/DDBJ databases">
        <title>Comparative genome analysis of Bacillus coagulans HM-08, Clostridium butyricum HM-68, Bacillus subtilis HM-66 and Bacillus paralicheniformis BL-09.</title>
        <authorList>
            <person name="Zhang H."/>
        </authorList>
    </citation>
    <scope>NUCLEOTIDE SEQUENCE [LARGE SCALE GENOMIC DNA]</scope>
    <source>
        <strain evidence="2">HM-08</strain>
    </source>
</reference>
<sequence length="51" mass="6245">MSFNITYNVIYIFNIAKDKRFFISDFAQFFIYLLFKIDKVEPVLVFSLFFM</sequence>
<name>A0AAN0T900_HEYCO</name>
<organism evidence="1 2">
    <name type="scientific">Heyndrickxia coagulans</name>
    <name type="common">Weizmannia coagulans</name>
    <dbReference type="NCBI Taxonomy" id="1398"/>
    <lineage>
        <taxon>Bacteria</taxon>
        <taxon>Bacillati</taxon>
        <taxon>Bacillota</taxon>
        <taxon>Bacilli</taxon>
        <taxon>Bacillales</taxon>
        <taxon>Bacillaceae</taxon>
        <taxon>Heyndrickxia</taxon>
    </lineage>
</organism>
<keyword evidence="2" id="KW-1185">Reference proteome</keyword>
<protein>
    <submittedName>
        <fullName evidence="1">Uncharacterized protein</fullName>
    </submittedName>
</protein>
<evidence type="ECO:0000313" key="2">
    <source>
        <dbReference type="Proteomes" id="UP000032024"/>
    </source>
</evidence>
<accession>A0AAN0T900</accession>